<gene>
    <name evidence="10" type="ORF">SAMN05428963_106217</name>
</gene>
<keyword evidence="11" id="KW-1185">Reference proteome</keyword>
<evidence type="ECO:0000256" key="8">
    <source>
        <dbReference type="SAM" id="Phobius"/>
    </source>
</evidence>
<keyword evidence="3 10" id="KW-0808">Transferase</keyword>
<dbReference type="InterPro" id="IPR003362">
    <property type="entry name" value="Bact_transf"/>
</dbReference>
<dbReference type="Gene3D" id="3.40.50.720">
    <property type="entry name" value="NAD(P)-binding Rossmann-like Domain"/>
    <property type="match status" value="1"/>
</dbReference>
<accession>A0A1T4RDP9</accession>
<evidence type="ECO:0000256" key="7">
    <source>
        <dbReference type="ARBA" id="ARBA00023169"/>
    </source>
</evidence>
<dbReference type="EMBL" id="FUXL01000006">
    <property type="protein sequence ID" value="SKA13868.1"/>
    <property type="molecule type" value="Genomic_DNA"/>
</dbReference>
<dbReference type="Pfam" id="PF02397">
    <property type="entry name" value="Bac_transf"/>
    <property type="match status" value="1"/>
</dbReference>
<keyword evidence="7" id="KW-0270">Exopolysaccharide synthesis</keyword>
<evidence type="ECO:0000313" key="10">
    <source>
        <dbReference type="EMBL" id="SKA13868.1"/>
    </source>
</evidence>
<dbReference type="NCBIfam" id="TIGR03023">
    <property type="entry name" value="WcaJ_sugtrans"/>
    <property type="match status" value="1"/>
</dbReference>
<dbReference type="SUPFAM" id="SSF51735">
    <property type="entry name" value="NAD(P)-binding Rossmann-fold domains"/>
    <property type="match status" value="1"/>
</dbReference>
<proteinExistence type="inferred from homology"/>
<feature type="domain" description="Bacterial sugar transferase" evidence="9">
    <location>
        <begin position="312"/>
        <end position="501"/>
    </location>
</feature>
<feature type="transmembrane region" description="Helical" evidence="8">
    <location>
        <begin position="78"/>
        <end position="102"/>
    </location>
</feature>
<organism evidence="10 11">
    <name type="scientific">Consotaella salsifontis</name>
    <dbReference type="NCBI Taxonomy" id="1365950"/>
    <lineage>
        <taxon>Bacteria</taxon>
        <taxon>Pseudomonadati</taxon>
        <taxon>Pseudomonadota</taxon>
        <taxon>Alphaproteobacteria</taxon>
        <taxon>Hyphomicrobiales</taxon>
        <taxon>Aurantimonadaceae</taxon>
        <taxon>Consotaella</taxon>
    </lineage>
</organism>
<dbReference type="RefSeq" id="WP_078708448.1">
    <property type="nucleotide sequence ID" value="NZ_FUXL01000006.1"/>
</dbReference>
<dbReference type="Proteomes" id="UP000190135">
    <property type="component" value="Unassembled WGS sequence"/>
</dbReference>
<dbReference type="InterPro" id="IPR017473">
    <property type="entry name" value="Undecaprenyl-P_gluc_Ptfrase"/>
</dbReference>
<keyword evidence="4 8" id="KW-0812">Transmembrane</keyword>
<sequence>MLDASDHSPFSPEAVRAARISRSGTVELSPAATEAAMQLRSRTINPMLVPGIWRGVEFASTFAMGLAGHAILFGTRAFGTQLLIAGLVAGIGVLFTGFLHGYQISVLRSGVRQIPRLALSLFGAFGLATGVAVVLGTASADSRWLAGWFAASLVFLAIARPLLSICLRFWARKGVMARRAVIVGGGQGAEALLHNLQLQPDSDIRICGIFDDRGDRRSPPIVAGYPKLGTVRELVEFARIARIDMLIVTLPLTAEKRVLSILKELWVLPLDIRLSAQASQIKLRPRAYTMIGDLPMLDVFDRPLTEWDGLSKRLMDLVLGMLALVLLSPLMVATAIAIKLDSSGPVFFRQKRHGFNNQIIEVLKFRSLYHEMADVDAKRIVTKGDPRVTRVGRFIRRTSIDELPQLFNVLGGSLSLVGPRPHAVHGRSSSNQAFVEIVDGYFGRHKVKPGITGWAQIKGWRGEIDDPKKLEKRFEHDLYYIEHWSILLDLYILIRTPFSLLSSANAY</sequence>
<dbReference type="InterPro" id="IPR017475">
    <property type="entry name" value="EPS_sugar_tfrase"/>
</dbReference>
<protein>
    <submittedName>
        <fullName evidence="10">Undecaprenyl-phosphate glucose phosphotransferase</fullName>
    </submittedName>
</protein>
<keyword evidence="5 8" id="KW-1133">Transmembrane helix</keyword>
<dbReference type="PANTHER" id="PTHR30576">
    <property type="entry name" value="COLANIC BIOSYNTHESIS UDP-GLUCOSE LIPID CARRIER TRANSFERASE"/>
    <property type="match status" value="1"/>
</dbReference>
<keyword evidence="6 8" id="KW-0472">Membrane</keyword>
<evidence type="ECO:0000256" key="1">
    <source>
        <dbReference type="ARBA" id="ARBA00004141"/>
    </source>
</evidence>
<dbReference type="GO" id="GO:0016020">
    <property type="term" value="C:membrane"/>
    <property type="evidence" value="ECO:0007669"/>
    <property type="project" value="UniProtKB-SubCell"/>
</dbReference>
<dbReference type="NCBIfam" id="TIGR03025">
    <property type="entry name" value="EPS_sugtrans"/>
    <property type="match status" value="1"/>
</dbReference>
<dbReference type="OrthoDB" id="9808602at2"/>
<feature type="transmembrane region" description="Helical" evidence="8">
    <location>
        <begin position="317"/>
        <end position="338"/>
    </location>
</feature>
<feature type="transmembrane region" description="Helical" evidence="8">
    <location>
        <begin position="52"/>
        <end position="72"/>
    </location>
</feature>
<feature type="transmembrane region" description="Helical" evidence="8">
    <location>
        <begin position="148"/>
        <end position="170"/>
    </location>
</feature>
<evidence type="ECO:0000256" key="4">
    <source>
        <dbReference type="ARBA" id="ARBA00022692"/>
    </source>
</evidence>
<dbReference type="GO" id="GO:0016780">
    <property type="term" value="F:phosphotransferase activity, for other substituted phosphate groups"/>
    <property type="evidence" value="ECO:0007669"/>
    <property type="project" value="TreeGrafter"/>
</dbReference>
<evidence type="ECO:0000256" key="2">
    <source>
        <dbReference type="ARBA" id="ARBA00006464"/>
    </source>
</evidence>
<dbReference type="InterPro" id="IPR036291">
    <property type="entry name" value="NAD(P)-bd_dom_sf"/>
</dbReference>
<dbReference type="AlphaFoldDB" id="A0A1T4RDP9"/>
<reference evidence="10 11" key="1">
    <citation type="submission" date="2017-02" db="EMBL/GenBank/DDBJ databases">
        <authorList>
            <person name="Peterson S.W."/>
        </authorList>
    </citation>
    <scope>NUCLEOTIDE SEQUENCE [LARGE SCALE GENOMIC DNA]</scope>
    <source>
        <strain evidence="10 11">USBA 369</strain>
    </source>
</reference>
<evidence type="ECO:0000256" key="5">
    <source>
        <dbReference type="ARBA" id="ARBA00022989"/>
    </source>
</evidence>
<evidence type="ECO:0000313" key="11">
    <source>
        <dbReference type="Proteomes" id="UP000190135"/>
    </source>
</evidence>
<dbReference type="GO" id="GO:0000271">
    <property type="term" value="P:polysaccharide biosynthetic process"/>
    <property type="evidence" value="ECO:0007669"/>
    <property type="project" value="UniProtKB-KW"/>
</dbReference>
<dbReference type="Pfam" id="PF13727">
    <property type="entry name" value="CoA_binding_3"/>
    <property type="match status" value="1"/>
</dbReference>
<evidence type="ECO:0000256" key="3">
    <source>
        <dbReference type="ARBA" id="ARBA00022679"/>
    </source>
</evidence>
<evidence type="ECO:0000259" key="9">
    <source>
        <dbReference type="Pfam" id="PF02397"/>
    </source>
</evidence>
<dbReference type="PANTHER" id="PTHR30576:SF0">
    <property type="entry name" value="UNDECAPRENYL-PHOSPHATE N-ACETYLGALACTOSAMINYL 1-PHOSPHATE TRANSFERASE-RELATED"/>
    <property type="match status" value="1"/>
</dbReference>
<comment type="similarity">
    <text evidence="2">Belongs to the bacterial sugar transferase family.</text>
</comment>
<dbReference type="STRING" id="1365950.SAMN05428963_106217"/>
<comment type="subcellular location">
    <subcellularLocation>
        <location evidence="1">Membrane</location>
        <topology evidence="1">Multi-pass membrane protein</topology>
    </subcellularLocation>
</comment>
<feature type="transmembrane region" description="Helical" evidence="8">
    <location>
        <begin position="114"/>
        <end position="136"/>
    </location>
</feature>
<evidence type="ECO:0000256" key="6">
    <source>
        <dbReference type="ARBA" id="ARBA00023136"/>
    </source>
</evidence>
<name>A0A1T4RDP9_9HYPH</name>